<feature type="region of interest" description="Disordered" evidence="2">
    <location>
        <begin position="263"/>
        <end position="289"/>
    </location>
</feature>
<dbReference type="AlphaFoldDB" id="A0AAE3KFK7"/>
<feature type="compositionally biased region" description="Basic and acidic residues" evidence="2">
    <location>
        <begin position="13"/>
        <end position="28"/>
    </location>
</feature>
<proteinExistence type="inferred from homology"/>
<dbReference type="Pfam" id="PF02195">
    <property type="entry name" value="ParB_N"/>
    <property type="match status" value="1"/>
</dbReference>
<name>A0AAE3KFK7_9GAMM</name>
<protein>
    <submittedName>
        <fullName evidence="4">ParB/RepB/Spo0J family partition protein</fullName>
    </submittedName>
</protein>
<evidence type="ECO:0000313" key="4">
    <source>
        <dbReference type="EMBL" id="MCP1674167.1"/>
    </source>
</evidence>
<accession>A0AAE3KFK7</accession>
<comment type="similarity">
    <text evidence="1">Belongs to the ParB family.</text>
</comment>
<dbReference type="Proteomes" id="UP001205843">
    <property type="component" value="Unassembled WGS sequence"/>
</dbReference>
<dbReference type="InterPro" id="IPR036086">
    <property type="entry name" value="ParB/Sulfiredoxin_sf"/>
</dbReference>
<gene>
    <name evidence="4" type="ORF">J2T57_001269</name>
</gene>
<dbReference type="GO" id="GO:0007059">
    <property type="term" value="P:chromosome segregation"/>
    <property type="evidence" value="ECO:0007669"/>
    <property type="project" value="TreeGrafter"/>
</dbReference>
<dbReference type="SUPFAM" id="SSF110849">
    <property type="entry name" value="ParB/Sulfiredoxin"/>
    <property type="match status" value="1"/>
</dbReference>
<evidence type="ECO:0000256" key="1">
    <source>
        <dbReference type="ARBA" id="ARBA00006295"/>
    </source>
</evidence>
<dbReference type="PANTHER" id="PTHR33375:SF1">
    <property type="entry name" value="CHROMOSOME-PARTITIONING PROTEIN PARB-RELATED"/>
    <property type="match status" value="1"/>
</dbReference>
<dbReference type="GO" id="GO:0005694">
    <property type="term" value="C:chromosome"/>
    <property type="evidence" value="ECO:0007669"/>
    <property type="project" value="TreeGrafter"/>
</dbReference>
<dbReference type="EMBL" id="JALJXV010000003">
    <property type="protein sequence ID" value="MCP1674167.1"/>
    <property type="molecule type" value="Genomic_DNA"/>
</dbReference>
<reference evidence="4" key="1">
    <citation type="submission" date="2022-03" db="EMBL/GenBank/DDBJ databases">
        <title>Genomic Encyclopedia of Type Strains, Phase III (KMG-III): the genomes of soil and plant-associated and newly described type strains.</title>
        <authorList>
            <person name="Whitman W."/>
        </authorList>
    </citation>
    <scope>NUCLEOTIDE SEQUENCE</scope>
    <source>
        <strain evidence="4">ANL 6-2</strain>
    </source>
</reference>
<dbReference type="NCBIfam" id="TIGR00180">
    <property type="entry name" value="parB_part"/>
    <property type="match status" value="1"/>
</dbReference>
<evidence type="ECO:0000256" key="2">
    <source>
        <dbReference type="SAM" id="MobiDB-lite"/>
    </source>
</evidence>
<dbReference type="SUPFAM" id="SSF109709">
    <property type="entry name" value="KorB DNA-binding domain-like"/>
    <property type="match status" value="1"/>
</dbReference>
<feature type="domain" description="ParB-like N-terminal" evidence="3">
    <location>
        <begin position="56"/>
        <end position="151"/>
    </location>
</feature>
<dbReference type="GO" id="GO:0003677">
    <property type="term" value="F:DNA binding"/>
    <property type="evidence" value="ECO:0007669"/>
    <property type="project" value="InterPro"/>
</dbReference>
<dbReference type="Gene3D" id="3.90.1530.10">
    <property type="entry name" value="Conserved hypothetical protein from pyrococcus furiosus pfu- 392566-001, ParB domain"/>
    <property type="match status" value="1"/>
</dbReference>
<feature type="region of interest" description="Disordered" evidence="2">
    <location>
        <begin position="1"/>
        <end position="28"/>
    </location>
</feature>
<organism evidence="4 5">
    <name type="scientific">Natronocella acetinitrilica</name>
    <dbReference type="NCBI Taxonomy" id="414046"/>
    <lineage>
        <taxon>Bacteria</taxon>
        <taxon>Pseudomonadati</taxon>
        <taxon>Pseudomonadota</taxon>
        <taxon>Gammaproteobacteria</taxon>
        <taxon>Chromatiales</taxon>
        <taxon>Ectothiorhodospiraceae</taxon>
        <taxon>Natronocella</taxon>
    </lineage>
</organism>
<keyword evidence="5" id="KW-1185">Reference proteome</keyword>
<sequence length="353" mass="38890">MSRKKGVPLQQRAIDELKRAEKAGEKLPESRVAELAFRGQGRAPAPPGMRRAYQRRAIDPNKIRPWAYADRHDNEMTHLDRLATSMKEHGQLANIIVRPLPPNDTSEHDYELLVGKVRWASAKKAGLEAVDCVIRDVDDREAYILMREENTQRQNPSPLSNARSLSKAIGPDGIFKTQDEACKALGSSPAAISRYLKFATIPDDVLDVISNPFEIATKMGLEIVDLIAENCRAEIVALAPEINKTIHTPEQLRESVFALRGGRPWPAAGTTPPASNDTPPAAASKPVSAPQKQVFHLADGQRSMECARTTRGVTVRIPVKTVERIPADRLDELAEKMAELVSAYADQSSSEGR</sequence>
<dbReference type="InterPro" id="IPR003115">
    <property type="entry name" value="ParB_N"/>
</dbReference>
<dbReference type="SMART" id="SM00470">
    <property type="entry name" value="ParB"/>
    <property type="match status" value="1"/>
</dbReference>
<dbReference type="Gene3D" id="1.10.10.2830">
    <property type="match status" value="1"/>
</dbReference>
<evidence type="ECO:0000259" key="3">
    <source>
        <dbReference type="SMART" id="SM00470"/>
    </source>
</evidence>
<comment type="caution">
    <text evidence="4">The sequence shown here is derived from an EMBL/GenBank/DDBJ whole genome shotgun (WGS) entry which is preliminary data.</text>
</comment>
<feature type="compositionally biased region" description="Low complexity" evidence="2">
    <location>
        <begin position="279"/>
        <end position="289"/>
    </location>
</feature>
<dbReference type="RefSeq" id="WP_253475903.1">
    <property type="nucleotide sequence ID" value="NZ_JALJXV010000003.1"/>
</dbReference>
<evidence type="ECO:0000313" key="5">
    <source>
        <dbReference type="Proteomes" id="UP001205843"/>
    </source>
</evidence>
<dbReference type="InterPro" id="IPR050336">
    <property type="entry name" value="Chromosome_partition/occlusion"/>
</dbReference>
<dbReference type="InterPro" id="IPR004437">
    <property type="entry name" value="ParB/RepB/Spo0J"/>
</dbReference>
<dbReference type="PANTHER" id="PTHR33375">
    <property type="entry name" value="CHROMOSOME-PARTITIONING PROTEIN PARB-RELATED"/>
    <property type="match status" value="1"/>
</dbReference>